<dbReference type="AlphaFoldDB" id="A0A0F9FCY1"/>
<gene>
    <name evidence="1" type="ORF">LCGC14_2258340</name>
</gene>
<proteinExistence type="predicted"/>
<dbReference type="GO" id="GO:0016757">
    <property type="term" value="F:glycosyltransferase activity"/>
    <property type="evidence" value="ECO:0007669"/>
    <property type="project" value="InterPro"/>
</dbReference>
<evidence type="ECO:0000313" key="1">
    <source>
        <dbReference type="EMBL" id="KKL55145.1"/>
    </source>
</evidence>
<dbReference type="Gene3D" id="3.90.550.10">
    <property type="entry name" value="Spore Coat Polysaccharide Biosynthesis Protein SpsA, Chain A"/>
    <property type="match status" value="1"/>
</dbReference>
<dbReference type="EMBL" id="LAZR01030947">
    <property type="protein sequence ID" value="KKL55145.1"/>
    <property type="molecule type" value="Genomic_DNA"/>
</dbReference>
<protein>
    <submittedName>
        <fullName evidence="1">Uncharacterized protein</fullName>
    </submittedName>
</protein>
<dbReference type="SUPFAM" id="SSF53448">
    <property type="entry name" value="Nucleotide-diphospho-sugar transferases"/>
    <property type="match status" value="1"/>
</dbReference>
<comment type="caution">
    <text evidence="1">The sequence shown here is derived from an EMBL/GenBank/DDBJ whole genome shotgun (WGS) entry which is preliminary data.</text>
</comment>
<accession>A0A0F9FCY1</accession>
<organism evidence="1">
    <name type="scientific">marine sediment metagenome</name>
    <dbReference type="NCBI Taxonomy" id="412755"/>
    <lineage>
        <taxon>unclassified sequences</taxon>
        <taxon>metagenomes</taxon>
        <taxon>ecological metagenomes</taxon>
    </lineage>
</organism>
<dbReference type="Pfam" id="PF01501">
    <property type="entry name" value="Glyco_transf_8"/>
    <property type="match status" value="1"/>
</dbReference>
<reference evidence="1" key="1">
    <citation type="journal article" date="2015" name="Nature">
        <title>Complex archaea that bridge the gap between prokaryotes and eukaryotes.</title>
        <authorList>
            <person name="Spang A."/>
            <person name="Saw J.H."/>
            <person name="Jorgensen S.L."/>
            <person name="Zaremba-Niedzwiedzka K."/>
            <person name="Martijn J."/>
            <person name="Lind A.E."/>
            <person name="van Eijk R."/>
            <person name="Schleper C."/>
            <person name="Guy L."/>
            <person name="Ettema T.J."/>
        </authorList>
    </citation>
    <scope>NUCLEOTIDE SEQUENCE</scope>
</reference>
<dbReference type="InterPro" id="IPR002495">
    <property type="entry name" value="Glyco_trans_8"/>
</dbReference>
<name>A0A0F9FCY1_9ZZZZ</name>
<sequence>MKDFCIILMFDRKFLKKAHTTIHQIREVGLYTGDIVCIISDDLEGHYHLLKGENIIVKHFEEIDKSKIIHAPEKHPGDAAGKELVRECFPMTFKSIHYHKFYCAHTYFKENYKKCLYLDTGMSIFKPLDKIINLDCGDKFLAHCDAYPDYKTKLSGQFDKVIFPRLFVKLALEYDLDVDSFQATMFLFNTKIIKDDTFDELWRLANIYINSKTNDQAIWNLYFMDKWEQIQIKDEETYYYDFYERDGLTQDDYIMIKYPKI</sequence>
<dbReference type="InterPro" id="IPR029044">
    <property type="entry name" value="Nucleotide-diphossugar_trans"/>
</dbReference>